<reference evidence="2 3" key="1">
    <citation type="submission" date="2018-07" db="EMBL/GenBank/DDBJ databases">
        <title>Parabacteroides acidifaciens nov. sp., isolated from human feces.</title>
        <authorList>
            <person name="Wang Y.J."/>
        </authorList>
    </citation>
    <scope>NUCLEOTIDE SEQUENCE [LARGE SCALE GENOMIC DNA]</scope>
    <source>
        <strain evidence="2 3">426-9</strain>
    </source>
</reference>
<dbReference type="EMBL" id="JACRTI010000004">
    <property type="protein sequence ID" value="MBC8600718.1"/>
    <property type="molecule type" value="Genomic_DNA"/>
</dbReference>
<evidence type="ECO:0000313" key="2">
    <source>
        <dbReference type="EMBL" id="RDU50713.1"/>
    </source>
</evidence>
<reference evidence="1 4" key="2">
    <citation type="submission" date="2020-08" db="EMBL/GenBank/DDBJ databases">
        <title>Genome public.</title>
        <authorList>
            <person name="Liu C."/>
            <person name="Sun Q."/>
        </authorList>
    </citation>
    <scope>NUCLEOTIDE SEQUENCE [LARGE SCALE GENOMIC DNA]</scope>
    <source>
        <strain evidence="1 4">426_9</strain>
    </source>
</reference>
<name>A0A3D8HIK4_9BACT</name>
<accession>A0A3D8HIK4</accession>
<dbReference type="Proteomes" id="UP000629596">
    <property type="component" value="Unassembled WGS sequence"/>
</dbReference>
<comment type="caution">
    <text evidence="2">The sequence shown here is derived from an EMBL/GenBank/DDBJ whole genome shotgun (WGS) entry which is preliminary data.</text>
</comment>
<evidence type="ECO:0000313" key="3">
    <source>
        <dbReference type="Proteomes" id="UP000256321"/>
    </source>
</evidence>
<dbReference type="InterPro" id="IPR026444">
    <property type="entry name" value="Secre_tail"/>
</dbReference>
<dbReference type="RefSeq" id="WP_115498234.1">
    <property type="nucleotide sequence ID" value="NZ_JACRTI010000004.1"/>
</dbReference>
<sequence length="1896" mass="213175">MMKRTIINKIGFILILVTLGIGNAKAGWPELGTKSYQDITIVYQTEEEPSDIGGFHEVIYANDKESKYFMIQKTKNAEENLDGYLRWYEVEDLNDLKDAGKQTVPTGFSKEGDKIHTFKNGVAWLRQGSESSDKDINEIDYTVLFNGKKELYLVCEASANANMTAGQREDEWIAPMVSYRQVYIIRQATNRLKESIGDLWNNNLPITDMPTLENHFLQSYEIHTPISRLNAAGNSEGNMNTFRLPEKLSNYYIPEGDNLTAASSVRWRVYNSEGTYIDQTTTENNILPNKKLYTGNEYSKQQTYYITSEVSSNNNTWYPVTLLKVFLEPYLEALTDKDLKNRRTNPNYQHRLDDFLEGNQYEQLEAIVFEEENDILTEENIEEYLEQNPTKNYSEAPMSNVDSYYAFANPGDYALRRLNRMNVGRGEYALYRTLNYPDISRDKIEPLGSYKDYFGHYGYNKKVVDRLWEREDGKKSGFFMYVDATDEPGVITKMNISGLCPHTSLIVSAWVCDLAHSNASDVAHADVGFTFKRVDKVDGEDTEVILSKYYSGSIVTKPAHNDSINNQALWQQIFFQFSFPDGTYEDQYILEIANNTPHSNGADYAIDDIKVYKSSPAITAQRKDACSVSTLVVSSDYTTLQQNMAWDLDPNVIDEVELNNPTYRKYRYGLMGENPYAPLEEVLHSNIGNVYFSFTEIKENEDAGDWVVVNKDLEEDEEMAELGLQYTIRVAVQSDMNKNPNNMIPVTADAALKSEITMNVRAMNDFLADVDRGIWVEDSGHQDHITKLQETIQKLCNRVETTDPNNKAKEPLKIESVYVDQILESPDLYKEYEAAVKDLYLCLQIPRIRCPWRSEDNLTLFLSTIDVDNTDLRFANEKYTDNEGEHTATGKYYVVLFSARDIANAENKEDAVDLNSQCTLKREIFVVPATTIKIDTDMGTSGVTCLGEIHTVNAKLLVADVDIYGNVLSTDMKDFDATFEDEGYAYTFDWFLGPAEEALELAKKEGYPSLQALLYAFRSTAKDEIKKECKPFTVEDVEQSGLSDEAKKVLIGLLNESRLTSGKTVSFRWVQKVVAMPYAYGGDLDTDNSKLFCTESQELTLEASPDVPELNVGFPDVDYPDDVPLNTIPLRLGLANIREGVTLEIPIQKGVIFGTEREDDGKALEDDGKALKDIKDKKTIYLEISGSKYETVATLNSLLAVKEGKDNKLFLTFNLNDEMVDTYFKEGEVYTLYIPFGEYADEDTETPIENSCLGYATLKIKIVPEYLTWKGDADDAWYNDNNWEQSTEKELYMGSQSEKDANGDDDITNAFSPLYFTKITIDPDKTGNSGDLVLNEVQLSNNVLTVDAGKATENIQYDMAVNTDEDGTLKVDKYYTNKVSEIYFKPNATLMNQYLLTYDTARVEFEMEQSIPYWMSSPLKTVYAGDMYAPTAGKQNTPAFDYITYKEGENSRWEPAFYQKAWDKAIAYATKEDGLESVSVNAVKNNWSIEYNDVWVPYTLGTGFYARVEGQDALVRLPKADLDYGYEAKPTTRAGLSTKPTTREGAGRIAGSEDITVTLTPDVDGDGNHFLVGNPYMTYLNMQKFFDANANNLNPKYWTIEDGTSKAVVGTPDVPWTGNETEDGTDDIQKISGFIPPMTAFFVERAGGYTEPTTKAEDASSINIVFKTDMMASKPAETARTKSVTASAPILTLTAERDGKKGRSVISLRDKADNSYKADEDAVVLLDSELDVPVAYSVAGNRAAQVNAVKRIDNIPVGVYNDTKEEVTLTIEGISQLAEPLYLYDAHTRKSTLLEGDSYTLTVSGASHGRYYLRSSAANGIGDNAIAVYSVENGKVIISGTEGIRNVKVYSLNGGMVKNYMNLNTVQYVFHLPAGIYVVHVDGGDNTSKVEKVIVR</sequence>
<evidence type="ECO:0000313" key="4">
    <source>
        <dbReference type="Proteomes" id="UP000629596"/>
    </source>
</evidence>
<keyword evidence="4" id="KW-1185">Reference proteome</keyword>
<evidence type="ECO:0000313" key="1">
    <source>
        <dbReference type="EMBL" id="MBC8600718.1"/>
    </source>
</evidence>
<gene>
    <name evidence="2" type="ORF">DWU89_03220</name>
    <name evidence="1" type="ORF">H8784_03175</name>
</gene>
<dbReference type="EMBL" id="QREV01000004">
    <property type="protein sequence ID" value="RDU50713.1"/>
    <property type="molecule type" value="Genomic_DNA"/>
</dbReference>
<dbReference type="NCBIfam" id="TIGR04183">
    <property type="entry name" value="Por_Secre_tail"/>
    <property type="match status" value="1"/>
</dbReference>
<dbReference type="Proteomes" id="UP000256321">
    <property type="component" value="Unassembled WGS sequence"/>
</dbReference>
<organism evidence="2 3">
    <name type="scientific">Parabacteroides acidifaciens</name>
    <dbReference type="NCBI Taxonomy" id="2290935"/>
    <lineage>
        <taxon>Bacteria</taxon>
        <taxon>Pseudomonadati</taxon>
        <taxon>Bacteroidota</taxon>
        <taxon>Bacteroidia</taxon>
        <taxon>Bacteroidales</taxon>
        <taxon>Tannerellaceae</taxon>
        <taxon>Parabacteroides</taxon>
    </lineage>
</organism>
<protein>
    <submittedName>
        <fullName evidence="2">T9SS C-terminal target domain-containing protein</fullName>
    </submittedName>
    <submittedName>
        <fullName evidence="1">T9SS type A sorting domain-containing protein</fullName>
    </submittedName>
</protein>
<proteinExistence type="predicted"/>